<dbReference type="OrthoDB" id="2154311at2759"/>
<dbReference type="GO" id="GO:0003723">
    <property type="term" value="F:RNA binding"/>
    <property type="evidence" value="ECO:0007669"/>
    <property type="project" value="UniProtKB-KW"/>
</dbReference>
<dbReference type="InterPro" id="IPR041698">
    <property type="entry name" value="Methyltransf_25"/>
</dbReference>
<accession>A0A9N9B3K3</accession>
<dbReference type="GO" id="GO:0005634">
    <property type="term" value="C:nucleus"/>
    <property type="evidence" value="ECO:0007669"/>
    <property type="project" value="TreeGrafter"/>
</dbReference>
<dbReference type="PANTHER" id="PTHR21404">
    <property type="entry name" value="HEN1"/>
    <property type="match status" value="1"/>
</dbReference>
<organism evidence="14 15">
    <name type="scientific">Paraglomus brasilianum</name>
    <dbReference type="NCBI Taxonomy" id="144538"/>
    <lineage>
        <taxon>Eukaryota</taxon>
        <taxon>Fungi</taxon>
        <taxon>Fungi incertae sedis</taxon>
        <taxon>Mucoromycota</taxon>
        <taxon>Glomeromycotina</taxon>
        <taxon>Glomeromycetes</taxon>
        <taxon>Paraglomerales</taxon>
        <taxon>Paraglomeraceae</taxon>
        <taxon>Paraglomus</taxon>
    </lineage>
</organism>
<comment type="similarity">
    <text evidence="2">Belongs to the methyltransferase superfamily. HEN1 family.</text>
</comment>
<comment type="cofactor">
    <cofactor evidence="1">
        <name>Mg(2+)</name>
        <dbReference type="ChEBI" id="CHEBI:18420"/>
    </cofactor>
</comment>
<evidence type="ECO:0000313" key="14">
    <source>
        <dbReference type="EMBL" id="CAG8551970.1"/>
    </source>
</evidence>
<keyword evidence="8" id="KW-0460">Magnesium</keyword>
<protein>
    <recommendedName>
        <fullName evidence="3">Small RNA 2'-O-methyltransferase</fullName>
        <ecNumber evidence="11">2.1.1.386</ecNumber>
    </recommendedName>
</protein>
<dbReference type="GO" id="GO:0001510">
    <property type="term" value="P:RNA methylation"/>
    <property type="evidence" value="ECO:0007669"/>
    <property type="project" value="InterPro"/>
</dbReference>
<sequence length="438" mass="49852">MSSEEAGESGIIVFDPPLWRQRRAVVNDTLRKERVTSVIDFGCGEGQILSLLTYPYDEYPITRLAGVDIDEEALNLARERCQPDELDINISPLTVDIYQGSIDVADKRLIGYEAVVCMEVIEHVDPPVLDKFFDVVLGTYKPRILIVSTPNAEFNVYFPQLKYGTPEAKFRIEDHRFEWTRKEFADWCNAGALKYNYSVNFAGVGILPYSDPAVGTSTQIAIFRDLCSTSKPTNSTFGTYKHLEQIVHPYFDDPEKSNDEILDKIHYFMKYIINQNHIGCGKNNNEPGVNRNGVITGISDTINGMSTIDLARKNTIDANSNSSHQPEAVKLDDVWNIQEIRLLCRRKSKLREVLLSSPSDFSFLNEDCVLVYKEYPPDEVEEEEQEYLPYTETASSLWNGDTGEVYSVDDGGNDNIDFDYDCKWEHFSIEETVDIGWD</sequence>
<evidence type="ECO:0000256" key="4">
    <source>
        <dbReference type="ARBA" id="ARBA00022603"/>
    </source>
</evidence>
<dbReference type="AlphaFoldDB" id="A0A9N9B3K3"/>
<dbReference type="CDD" id="cd02440">
    <property type="entry name" value="AdoMet_MTases"/>
    <property type="match status" value="1"/>
</dbReference>
<evidence type="ECO:0000256" key="12">
    <source>
        <dbReference type="ARBA" id="ARBA00048418"/>
    </source>
</evidence>
<evidence type="ECO:0000256" key="1">
    <source>
        <dbReference type="ARBA" id="ARBA00001946"/>
    </source>
</evidence>
<keyword evidence="4" id="KW-0489">Methyltransferase</keyword>
<reference evidence="14" key="1">
    <citation type="submission" date="2021-06" db="EMBL/GenBank/DDBJ databases">
        <authorList>
            <person name="Kallberg Y."/>
            <person name="Tangrot J."/>
            <person name="Rosling A."/>
        </authorList>
    </citation>
    <scope>NUCLEOTIDE SEQUENCE</scope>
    <source>
        <strain evidence="14">BR232B</strain>
    </source>
</reference>
<dbReference type="GO" id="GO:0090486">
    <property type="term" value="F:small RNA 2'-O-methyltransferase activity"/>
    <property type="evidence" value="ECO:0007669"/>
    <property type="project" value="UniProtKB-EC"/>
</dbReference>
<keyword evidence="10" id="KW-0943">RNA-mediated gene silencing</keyword>
<keyword evidence="7" id="KW-0479">Metal-binding</keyword>
<dbReference type="InterPro" id="IPR029063">
    <property type="entry name" value="SAM-dependent_MTases_sf"/>
</dbReference>
<proteinExistence type="inferred from homology"/>
<gene>
    <name evidence="14" type="ORF">PBRASI_LOCUS5137</name>
</gene>
<evidence type="ECO:0000256" key="3">
    <source>
        <dbReference type="ARBA" id="ARBA00021330"/>
    </source>
</evidence>
<evidence type="ECO:0000259" key="13">
    <source>
        <dbReference type="Pfam" id="PF13649"/>
    </source>
</evidence>
<dbReference type="PANTHER" id="PTHR21404:SF3">
    <property type="entry name" value="SMALL RNA 2'-O-METHYLTRANSFERASE"/>
    <property type="match status" value="1"/>
</dbReference>
<evidence type="ECO:0000256" key="11">
    <source>
        <dbReference type="ARBA" id="ARBA00035025"/>
    </source>
</evidence>
<dbReference type="GO" id="GO:0005737">
    <property type="term" value="C:cytoplasm"/>
    <property type="evidence" value="ECO:0007669"/>
    <property type="project" value="TreeGrafter"/>
</dbReference>
<dbReference type="GO" id="GO:0046872">
    <property type="term" value="F:metal ion binding"/>
    <property type="evidence" value="ECO:0007669"/>
    <property type="project" value="UniProtKB-KW"/>
</dbReference>
<evidence type="ECO:0000256" key="10">
    <source>
        <dbReference type="ARBA" id="ARBA00023158"/>
    </source>
</evidence>
<evidence type="ECO:0000256" key="2">
    <source>
        <dbReference type="ARBA" id="ARBA00009026"/>
    </source>
</evidence>
<evidence type="ECO:0000256" key="5">
    <source>
        <dbReference type="ARBA" id="ARBA00022679"/>
    </source>
</evidence>
<dbReference type="EMBL" id="CAJVPI010000578">
    <property type="protein sequence ID" value="CAG8551970.1"/>
    <property type="molecule type" value="Genomic_DNA"/>
</dbReference>
<dbReference type="Gene3D" id="3.40.50.150">
    <property type="entry name" value="Vaccinia Virus protein VP39"/>
    <property type="match status" value="1"/>
</dbReference>
<keyword evidence="9" id="KW-0694">RNA-binding</keyword>
<evidence type="ECO:0000256" key="7">
    <source>
        <dbReference type="ARBA" id="ARBA00022723"/>
    </source>
</evidence>
<keyword evidence="6" id="KW-0949">S-adenosyl-L-methionine</keyword>
<dbReference type="Pfam" id="PF13649">
    <property type="entry name" value="Methyltransf_25"/>
    <property type="match status" value="1"/>
</dbReference>
<comment type="caution">
    <text evidence="14">The sequence shown here is derived from an EMBL/GenBank/DDBJ whole genome shotgun (WGS) entry which is preliminary data.</text>
</comment>
<dbReference type="EC" id="2.1.1.386" evidence="11"/>
<evidence type="ECO:0000256" key="6">
    <source>
        <dbReference type="ARBA" id="ARBA00022691"/>
    </source>
</evidence>
<name>A0A9N9B3K3_9GLOM</name>
<feature type="domain" description="Methyltransferase" evidence="13">
    <location>
        <begin position="38"/>
        <end position="141"/>
    </location>
</feature>
<dbReference type="InterPro" id="IPR026610">
    <property type="entry name" value="Hen1"/>
</dbReference>
<dbReference type="GO" id="GO:0030422">
    <property type="term" value="P:siRNA processing"/>
    <property type="evidence" value="ECO:0007669"/>
    <property type="project" value="TreeGrafter"/>
</dbReference>
<keyword evidence="5" id="KW-0808">Transferase</keyword>
<dbReference type="SUPFAM" id="SSF53335">
    <property type="entry name" value="S-adenosyl-L-methionine-dependent methyltransferases"/>
    <property type="match status" value="1"/>
</dbReference>
<evidence type="ECO:0000256" key="8">
    <source>
        <dbReference type="ARBA" id="ARBA00022842"/>
    </source>
</evidence>
<evidence type="ECO:0000256" key="9">
    <source>
        <dbReference type="ARBA" id="ARBA00022884"/>
    </source>
</evidence>
<keyword evidence="15" id="KW-1185">Reference proteome</keyword>
<comment type="catalytic activity">
    <reaction evidence="12">
        <text>small RNA 3'-end nucleotide + S-adenosyl-L-methionine = small RNA 3'-end 2'-O-methylnucleotide + S-adenosyl-L-homocysteine + H(+)</text>
        <dbReference type="Rhea" id="RHEA:37887"/>
        <dbReference type="Rhea" id="RHEA-COMP:10415"/>
        <dbReference type="Rhea" id="RHEA-COMP:10416"/>
        <dbReference type="ChEBI" id="CHEBI:15378"/>
        <dbReference type="ChEBI" id="CHEBI:57856"/>
        <dbReference type="ChEBI" id="CHEBI:59789"/>
        <dbReference type="ChEBI" id="CHEBI:74896"/>
        <dbReference type="ChEBI" id="CHEBI:74898"/>
        <dbReference type="EC" id="2.1.1.386"/>
    </reaction>
</comment>
<dbReference type="Proteomes" id="UP000789739">
    <property type="component" value="Unassembled WGS sequence"/>
</dbReference>
<evidence type="ECO:0000313" key="15">
    <source>
        <dbReference type="Proteomes" id="UP000789739"/>
    </source>
</evidence>